<dbReference type="AlphaFoldDB" id="A0A285HPH0"/>
<reference evidence="2 5" key="2">
    <citation type="journal article" date="2018" name="Int. J. Syst. Evol. Microbiol.">
        <title>Pseudooceanicola lipolyticus sp. nov., a marine alphaproteobacterium, reclassification of Oceanicola flagellatus as Pseudooceanicola flagellatus comb. nov. and emended description of the genus Pseudooceanicola.</title>
        <authorList>
            <person name="Huang M.-M."/>
            <person name="Guo L.-L."/>
            <person name="Wu Y.-H."/>
            <person name="Lai Q.-L."/>
            <person name="Shao Z.-Z."/>
            <person name="Wang C.-S."/>
            <person name="Wu M."/>
            <person name="Xu X.-W."/>
        </authorList>
    </citation>
    <scope>NUCLEOTIDE SEQUENCE [LARGE SCALE GENOMIC DNA]</scope>
    <source>
        <strain evidence="2 5">Ar-45</strain>
    </source>
</reference>
<dbReference type="Proteomes" id="UP000231655">
    <property type="component" value="Unassembled WGS sequence"/>
</dbReference>
<dbReference type="EMBL" id="PGTD01000017">
    <property type="protein sequence ID" value="PJE27829.1"/>
    <property type="molecule type" value="Genomic_DNA"/>
</dbReference>
<keyword evidence="5" id="KW-1185">Reference proteome</keyword>
<dbReference type="SUPFAM" id="SSF159664">
    <property type="entry name" value="CobE/GbiG C-terminal domain-like"/>
    <property type="match status" value="1"/>
</dbReference>
<gene>
    <name evidence="2" type="ORF">CVM39_14765</name>
    <name evidence="3" type="ORF">SAMN06297129_0202</name>
</gene>
<dbReference type="Pfam" id="PF01890">
    <property type="entry name" value="CbiG_C"/>
    <property type="match status" value="1"/>
</dbReference>
<dbReference type="GO" id="GO:0032259">
    <property type="term" value="P:methylation"/>
    <property type="evidence" value="ECO:0007669"/>
    <property type="project" value="UniProtKB-KW"/>
</dbReference>
<evidence type="ECO:0000313" key="5">
    <source>
        <dbReference type="Proteomes" id="UP000231702"/>
    </source>
</evidence>
<feature type="domain" description="CobE/GbiG C-terminal" evidence="1">
    <location>
        <begin position="2"/>
        <end position="117"/>
    </location>
</feature>
<evidence type="ECO:0000313" key="2">
    <source>
        <dbReference type="EMBL" id="PJE27829.1"/>
    </source>
</evidence>
<dbReference type="EMBL" id="OBEA01000001">
    <property type="protein sequence ID" value="SNY36656.1"/>
    <property type="molecule type" value="Genomic_DNA"/>
</dbReference>
<proteinExistence type="predicted"/>
<dbReference type="InterPro" id="IPR036518">
    <property type="entry name" value="CobE/GbiG_C_sf"/>
</dbReference>
<evidence type="ECO:0000313" key="4">
    <source>
        <dbReference type="Proteomes" id="UP000231655"/>
    </source>
</evidence>
<evidence type="ECO:0000259" key="1">
    <source>
        <dbReference type="Pfam" id="PF01890"/>
    </source>
</evidence>
<keyword evidence="2" id="KW-0489">Methyltransferase</keyword>
<dbReference type="GO" id="GO:0016787">
    <property type="term" value="F:hydrolase activity"/>
    <property type="evidence" value="ECO:0007669"/>
    <property type="project" value="UniProtKB-KW"/>
</dbReference>
<keyword evidence="3" id="KW-0378">Hydrolase</keyword>
<dbReference type="GO" id="GO:0008168">
    <property type="term" value="F:methyltransferase activity"/>
    <property type="evidence" value="ECO:0007669"/>
    <property type="project" value="UniProtKB-KW"/>
</dbReference>
<reference evidence="3 4" key="1">
    <citation type="submission" date="2017-09" db="EMBL/GenBank/DDBJ databases">
        <authorList>
            <person name="Ehlers B."/>
            <person name="Leendertz F.H."/>
        </authorList>
    </citation>
    <scope>NUCLEOTIDE SEQUENCE [LARGE SCALE GENOMIC DNA]</scope>
    <source>
        <strain evidence="3 4">CGMCC 1.12662</strain>
    </source>
</reference>
<keyword evidence="2" id="KW-0808">Transferase</keyword>
<dbReference type="InterPro" id="IPR002750">
    <property type="entry name" value="CobE/GbiG_C"/>
</dbReference>
<organism evidence="3 4">
    <name type="scientific">Pseudooceanicola antarcticus</name>
    <dbReference type="NCBI Taxonomy" id="1247613"/>
    <lineage>
        <taxon>Bacteria</taxon>
        <taxon>Pseudomonadati</taxon>
        <taxon>Pseudomonadota</taxon>
        <taxon>Alphaproteobacteria</taxon>
        <taxon>Rhodobacterales</taxon>
        <taxon>Paracoccaceae</taxon>
        <taxon>Pseudooceanicola</taxon>
    </lineage>
</organism>
<dbReference type="Proteomes" id="UP000231702">
    <property type="component" value="Unassembled WGS sequence"/>
</dbReference>
<accession>A0A285HPH0</accession>
<dbReference type="OrthoDB" id="7475241at2"/>
<name>A0A285HPH0_9RHOB</name>
<protein>
    <submittedName>
        <fullName evidence="3">Cobalt-precorrin 5A hydrolase</fullName>
    </submittedName>
    <submittedName>
        <fullName evidence="2">Precorrin methylase</fullName>
    </submittedName>
</protein>
<evidence type="ECO:0000313" key="3">
    <source>
        <dbReference type="EMBL" id="SNY36656.1"/>
    </source>
</evidence>
<sequence length="122" mass="12362">MIVAGFGYRGTTTPEALTEALRLAAGTRPVDAIATPADKAETPAFQSFARALSLPLRRVPAQALEAAETLTQSSISLSARGTGSVAEASALASLAPGARLLAPRVISTDRSATCALAEGDPL</sequence>
<dbReference type="Gene3D" id="3.30.420.180">
    <property type="entry name" value="CobE/GbiG C-terminal domain"/>
    <property type="match status" value="1"/>
</dbReference>
<dbReference type="GO" id="GO:0009236">
    <property type="term" value="P:cobalamin biosynthetic process"/>
    <property type="evidence" value="ECO:0007669"/>
    <property type="project" value="InterPro"/>
</dbReference>